<reference evidence="1 2" key="1">
    <citation type="journal article" date="2024" name="IMA Fungus">
        <title>IMA Genome - F19 : A genome assembly and annotation guide to empower mycologists, including annotated draft genome sequences of Ceratocystis pirilliformis, Diaporthe australafricana, Fusarium ophioides, Paecilomyces lecythidis, and Sporothrix stenoceras.</title>
        <authorList>
            <person name="Aylward J."/>
            <person name="Wilson A.M."/>
            <person name="Visagie C.M."/>
            <person name="Spraker J."/>
            <person name="Barnes I."/>
            <person name="Buitendag C."/>
            <person name="Ceriani C."/>
            <person name="Del Mar Angel L."/>
            <person name="du Plessis D."/>
            <person name="Fuchs T."/>
            <person name="Gasser K."/>
            <person name="Kramer D."/>
            <person name="Li W."/>
            <person name="Munsamy K."/>
            <person name="Piso A."/>
            <person name="Price J.L."/>
            <person name="Sonnekus B."/>
            <person name="Thomas C."/>
            <person name="van der Nest A."/>
            <person name="van Dijk A."/>
            <person name="van Heerden A."/>
            <person name="van Vuuren N."/>
            <person name="Yilmaz N."/>
            <person name="Duong T.A."/>
            <person name="van der Merwe N.A."/>
            <person name="Wingfield M.J."/>
            <person name="Wingfield B.D."/>
        </authorList>
    </citation>
    <scope>NUCLEOTIDE SEQUENCE [LARGE SCALE GENOMIC DNA]</scope>
    <source>
        <strain evidence="1 2">CMW 18167</strain>
    </source>
</reference>
<sequence>MLLALGVRKLGWQHLLPRILPYLQGHIFQPRLLRIPFDDDWHTRVSSLLQEGLDTEYSSKIETLPLIPLHNGKLASTYDRGAIYFPQDSSGTQIPTDLDLSFVEAGALENPSLVALYFKLGVKYCNPDDIVNKVIRRYNRKDGVSLSQSVSHLRYLFQTLPEEGELDNKIFVMDAHETRVYRKFVPFGVDLAVDDVYFDTGENYGMRYLITEINKTKHISLSSNYHFLHPLYLASNKPGERRHDRSWEEWLHQKAAVRYIPRLRSRSKTVLAKIWLDISMACPWMLLGALRTYWHRYPTSEKALSSEIEKLTVICENDEIHPLWRTYLPLEELTQISKELFIHSQFPFVLLPADWEDNKTPTLNGWLFLTELGVGRKADLRFYLLALQYSVKANSETVNSDVKGAIFKIYEGIASQATEKDYDHIR</sequence>
<keyword evidence="2" id="KW-1185">Reference proteome</keyword>
<accession>A0ABR3X353</accession>
<evidence type="ECO:0000313" key="2">
    <source>
        <dbReference type="Proteomes" id="UP001583193"/>
    </source>
</evidence>
<organism evidence="1 2">
    <name type="scientific">Paecilomyces lecythidis</name>
    <dbReference type="NCBI Taxonomy" id="3004212"/>
    <lineage>
        <taxon>Eukaryota</taxon>
        <taxon>Fungi</taxon>
        <taxon>Dikarya</taxon>
        <taxon>Ascomycota</taxon>
        <taxon>Pezizomycotina</taxon>
        <taxon>Eurotiomycetes</taxon>
        <taxon>Eurotiomycetidae</taxon>
        <taxon>Eurotiales</taxon>
        <taxon>Thermoascaceae</taxon>
        <taxon>Paecilomyces</taxon>
    </lineage>
</organism>
<protein>
    <submittedName>
        <fullName evidence="1">Uncharacterized protein</fullName>
    </submittedName>
</protein>
<dbReference type="Proteomes" id="UP001583193">
    <property type="component" value="Unassembled WGS sequence"/>
</dbReference>
<name>A0ABR3X353_9EURO</name>
<comment type="caution">
    <text evidence="1">The sequence shown here is derived from an EMBL/GenBank/DDBJ whole genome shotgun (WGS) entry which is preliminary data.</text>
</comment>
<proteinExistence type="predicted"/>
<dbReference type="EMBL" id="JAVDPF010000031">
    <property type="protein sequence ID" value="KAL1870366.1"/>
    <property type="molecule type" value="Genomic_DNA"/>
</dbReference>
<evidence type="ECO:0000313" key="1">
    <source>
        <dbReference type="EMBL" id="KAL1870366.1"/>
    </source>
</evidence>
<gene>
    <name evidence="1" type="ORF">Plec18167_007500</name>
</gene>